<dbReference type="PROSITE" id="PS51908">
    <property type="entry name" value="ZF_UBZ4"/>
    <property type="match status" value="2"/>
</dbReference>
<dbReference type="InParanoid" id="A0A158NQY1"/>
<dbReference type="InterPro" id="IPR055220">
    <property type="entry name" value="SPRTN_ZBD"/>
</dbReference>
<accession>A0A158NQY1</accession>
<dbReference type="SMART" id="SM00734">
    <property type="entry name" value="ZnF_Rad18"/>
    <property type="match status" value="4"/>
</dbReference>
<feature type="compositionally biased region" description="Polar residues" evidence="16">
    <location>
        <begin position="271"/>
        <end position="294"/>
    </location>
</feature>
<evidence type="ECO:0000256" key="15">
    <source>
        <dbReference type="PROSITE-ProRule" id="PRU01256"/>
    </source>
</evidence>
<dbReference type="GO" id="GO:0008270">
    <property type="term" value="F:zinc ion binding"/>
    <property type="evidence" value="ECO:0007669"/>
    <property type="project" value="UniProtKB-KW"/>
</dbReference>
<keyword evidence="6" id="KW-0479">Metal-binding</keyword>
<evidence type="ECO:0000256" key="7">
    <source>
        <dbReference type="ARBA" id="ARBA00022763"/>
    </source>
</evidence>
<dbReference type="GO" id="GO:0005694">
    <property type="term" value="C:chromosome"/>
    <property type="evidence" value="ECO:0007669"/>
    <property type="project" value="UniProtKB-SubCell"/>
</dbReference>
<evidence type="ECO:0000259" key="17">
    <source>
        <dbReference type="PROSITE" id="PS51908"/>
    </source>
</evidence>
<dbReference type="KEGG" id="acep:105623149"/>
<reference evidence="18" key="2">
    <citation type="submission" date="2016-04" db="UniProtKB">
        <authorList>
            <consortium name="EnsemblMetazoa"/>
        </authorList>
    </citation>
    <scope>IDENTIFICATION</scope>
</reference>
<reference evidence="19" key="1">
    <citation type="journal article" date="2011" name="PLoS Genet.">
        <title>The genome sequence of the leaf-cutter ant Atta cephalotes reveals insights into its obligate symbiotic lifestyle.</title>
        <authorList>
            <person name="Suen G."/>
            <person name="Teiling C."/>
            <person name="Li L."/>
            <person name="Holt C."/>
            <person name="Abouheif E."/>
            <person name="Bornberg-Bauer E."/>
            <person name="Bouffard P."/>
            <person name="Caldera E.J."/>
            <person name="Cash E."/>
            <person name="Cavanaugh A."/>
            <person name="Denas O."/>
            <person name="Elhaik E."/>
            <person name="Fave M.J."/>
            <person name="Gadau J."/>
            <person name="Gibson J.D."/>
            <person name="Graur D."/>
            <person name="Grubbs K.J."/>
            <person name="Hagen D.E."/>
            <person name="Harkins T.T."/>
            <person name="Helmkampf M."/>
            <person name="Hu H."/>
            <person name="Johnson B.R."/>
            <person name="Kim J."/>
            <person name="Marsh S.E."/>
            <person name="Moeller J.A."/>
            <person name="Munoz-Torres M.C."/>
            <person name="Murphy M.C."/>
            <person name="Naughton M.C."/>
            <person name="Nigam S."/>
            <person name="Overson R."/>
            <person name="Rajakumar R."/>
            <person name="Reese J.T."/>
            <person name="Scott J.J."/>
            <person name="Smith C.R."/>
            <person name="Tao S."/>
            <person name="Tsutsui N.D."/>
            <person name="Viljakainen L."/>
            <person name="Wissler L."/>
            <person name="Yandell M.D."/>
            <person name="Zimmer F."/>
            <person name="Taylor J."/>
            <person name="Slater S.C."/>
            <person name="Clifton S.W."/>
            <person name="Warren W.C."/>
            <person name="Elsik C.G."/>
            <person name="Smith C.D."/>
            <person name="Weinstock G.M."/>
            <person name="Gerardo N.M."/>
            <person name="Currie C.R."/>
        </authorList>
    </citation>
    <scope>NUCLEOTIDE SEQUENCE [LARGE SCALE GENOMIC DNA]</scope>
</reference>
<evidence type="ECO:0000256" key="14">
    <source>
        <dbReference type="ARBA" id="ARBA00030396"/>
    </source>
</evidence>
<evidence type="ECO:0000256" key="6">
    <source>
        <dbReference type="ARBA" id="ARBA00022723"/>
    </source>
</evidence>
<dbReference type="PANTHER" id="PTHR21220:SF0">
    <property type="entry name" value="DNA-DEPENDENT METALLOPROTEASE SPRTN"/>
    <property type="match status" value="1"/>
</dbReference>
<dbReference type="Gene3D" id="3.30.160.60">
    <property type="entry name" value="Classic Zinc Finger"/>
    <property type="match status" value="3"/>
</dbReference>
<evidence type="ECO:0000256" key="12">
    <source>
        <dbReference type="ARBA" id="ARBA00023204"/>
    </source>
</evidence>
<evidence type="ECO:0000256" key="11">
    <source>
        <dbReference type="ARBA" id="ARBA00023049"/>
    </source>
</evidence>
<evidence type="ECO:0000313" key="18">
    <source>
        <dbReference type="EnsemblMetazoa" id="XP_012059939.1"/>
    </source>
</evidence>
<keyword evidence="7 15" id="KW-0227">DNA damage</keyword>
<evidence type="ECO:0000256" key="8">
    <source>
        <dbReference type="ARBA" id="ARBA00022771"/>
    </source>
</evidence>
<dbReference type="InterPro" id="IPR044245">
    <property type="entry name" value="Spartan"/>
</dbReference>
<protein>
    <recommendedName>
        <fullName evidence="14">Protein with SprT-like domain at the N terminus</fullName>
    </recommendedName>
</protein>
<keyword evidence="12 15" id="KW-0234">DNA repair</keyword>
<feature type="region of interest" description="Disordered" evidence="16">
    <location>
        <begin position="219"/>
        <end position="243"/>
    </location>
</feature>
<dbReference type="GO" id="GO:0006508">
    <property type="term" value="P:proteolysis"/>
    <property type="evidence" value="ECO:0007669"/>
    <property type="project" value="UniProtKB-KW"/>
</dbReference>
<dbReference type="PANTHER" id="PTHR21220">
    <property type="entry name" value="DNA-DEPENDENT METALLOPROTEASE SPRTN"/>
    <property type="match status" value="1"/>
</dbReference>
<dbReference type="GO" id="GO:0003697">
    <property type="term" value="F:single-stranded DNA binding"/>
    <property type="evidence" value="ECO:0007669"/>
    <property type="project" value="InterPro"/>
</dbReference>
<dbReference type="InterPro" id="IPR006642">
    <property type="entry name" value="Rad18_UBZ4"/>
</dbReference>
<dbReference type="GO" id="GO:0031593">
    <property type="term" value="F:polyubiquitin modification-dependent protein binding"/>
    <property type="evidence" value="ECO:0007669"/>
    <property type="project" value="TreeGrafter"/>
</dbReference>
<dbReference type="GO" id="GO:0004222">
    <property type="term" value="F:metalloendopeptidase activity"/>
    <property type="evidence" value="ECO:0007669"/>
    <property type="project" value="InterPro"/>
</dbReference>
<dbReference type="InterPro" id="IPR006640">
    <property type="entry name" value="SprT-like_domain"/>
</dbReference>
<keyword evidence="4" id="KW-0158">Chromosome</keyword>
<dbReference type="GO" id="GO:0006281">
    <property type="term" value="P:DNA repair"/>
    <property type="evidence" value="ECO:0007669"/>
    <property type="project" value="UniProtKB-KW"/>
</dbReference>
<evidence type="ECO:0000256" key="3">
    <source>
        <dbReference type="ARBA" id="ARBA00010724"/>
    </source>
</evidence>
<dbReference type="Pfam" id="PF22934">
    <property type="entry name" value="SPRTN_ZBD"/>
    <property type="match status" value="1"/>
</dbReference>
<proteinExistence type="inferred from homology"/>
<keyword evidence="19" id="KW-1185">Reference proteome</keyword>
<evidence type="ECO:0000313" key="19">
    <source>
        <dbReference type="Proteomes" id="UP000005205"/>
    </source>
</evidence>
<comment type="subcellular location">
    <subcellularLocation>
        <location evidence="2">Chromosome</location>
    </subcellularLocation>
    <subcellularLocation>
        <location evidence="1">Nucleus</location>
    </subcellularLocation>
</comment>
<evidence type="ECO:0000256" key="5">
    <source>
        <dbReference type="ARBA" id="ARBA00022670"/>
    </source>
</evidence>
<dbReference type="SMART" id="SM00731">
    <property type="entry name" value="SprT"/>
    <property type="match status" value="1"/>
</dbReference>
<evidence type="ECO:0000256" key="9">
    <source>
        <dbReference type="ARBA" id="ARBA00022801"/>
    </source>
</evidence>
<dbReference type="EMBL" id="ADTU01023703">
    <property type="status" value="NOT_ANNOTATED_CDS"/>
    <property type="molecule type" value="Genomic_DNA"/>
</dbReference>
<dbReference type="STRING" id="12957.A0A158NQY1"/>
<feature type="domain" description="UBZ4-type" evidence="17">
    <location>
        <begin position="489"/>
        <end position="516"/>
    </location>
</feature>
<dbReference type="Proteomes" id="UP000005205">
    <property type="component" value="Unassembled WGS sequence"/>
</dbReference>
<dbReference type="eggNOG" id="KOG3931">
    <property type="taxonomic scope" value="Eukaryota"/>
</dbReference>
<sequence length="649" mass="73034">MASQEAQDFHMAYDMHEKLNCLGVTENAVSLNKKNVYIQSLVDQALELIDPTPNIHTMFIQFNARFFWCVLSSVEVKWSNRMTSCAGICRFHSRNKECVISLSAPLLKLRPRKDLVETLLHEMIHAYLFLTNNDQDRDGHGPNFCKHMHRINKEAGTNITIYHNFHDEVKLYKQHWWKCNGPCQYRPPFFGTVRRSMNRPPGPTDFWWREHQQNCNGQFVKIKEPENFKSRSKQNDKSKNTRITDWFPKSISADTAIPTTSKALSNNDSKIFTQTDNVKPSTSKDNGGTNSSHTVNEKDTQDLSLGMKKLGSSNNNVHGWGISGPSENAKKDDAKNVSKTPKFSCSGVLGGSSSGQSNLLTKFKLNDSKNPLCESSKRDSTSISVAEQATANDSILNLSQPRNNSVPCPICNIPMTLENIYRHIDLCLINDNTSLIDEINNNINNNNNNEELMLPIRTFSTSVTEQSVDTNTISNKRLKFDNSNDTVECVTCPVCNKRLLATDINQHLDECLLEADTARKAAIPSTSRASFDDNLITISSSSNSDLDNSVLMEEPQPSTSTCNNDVVEHKCLVCNTQIAPEISLNEHLEECIGSVFNDDIIIDDKEDDNDDMLAIENNSTESKYPCPVCMQIISENLMNQHLDMCLKNE</sequence>
<evidence type="ECO:0000256" key="2">
    <source>
        <dbReference type="ARBA" id="ARBA00004286"/>
    </source>
</evidence>
<evidence type="ECO:0000256" key="16">
    <source>
        <dbReference type="SAM" id="MobiDB-lite"/>
    </source>
</evidence>
<dbReference type="OrthoDB" id="5236983at2759"/>
<evidence type="ECO:0000256" key="13">
    <source>
        <dbReference type="ARBA" id="ARBA00023242"/>
    </source>
</evidence>
<gene>
    <name evidence="18" type="primary">105623149</name>
</gene>
<keyword evidence="13" id="KW-0539">Nucleus</keyword>
<keyword evidence="10" id="KW-0862">Zinc</keyword>
<dbReference type="GO" id="GO:0005634">
    <property type="term" value="C:nucleus"/>
    <property type="evidence" value="ECO:0007669"/>
    <property type="project" value="UniProtKB-SubCell"/>
</dbReference>
<evidence type="ECO:0000256" key="1">
    <source>
        <dbReference type="ARBA" id="ARBA00004123"/>
    </source>
</evidence>
<evidence type="ECO:0000256" key="10">
    <source>
        <dbReference type="ARBA" id="ARBA00022833"/>
    </source>
</evidence>
<comment type="similarity">
    <text evidence="3">Belongs to the Spartan family.</text>
</comment>
<feature type="compositionally biased region" description="Basic and acidic residues" evidence="16">
    <location>
        <begin position="221"/>
        <end position="239"/>
    </location>
</feature>
<organism evidence="18 19">
    <name type="scientific">Atta cephalotes</name>
    <name type="common">Leafcutter ant</name>
    <dbReference type="NCBI Taxonomy" id="12957"/>
    <lineage>
        <taxon>Eukaryota</taxon>
        <taxon>Metazoa</taxon>
        <taxon>Ecdysozoa</taxon>
        <taxon>Arthropoda</taxon>
        <taxon>Hexapoda</taxon>
        <taxon>Insecta</taxon>
        <taxon>Pterygota</taxon>
        <taxon>Neoptera</taxon>
        <taxon>Endopterygota</taxon>
        <taxon>Hymenoptera</taxon>
        <taxon>Apocrita</taxon>
        <taxon>Aculeata</taxon>
        <taxon>Formicoidea</taxon>
        <taxon>Formicidae</taxon>
        <taxon>Myrmicinae</taxon>
        <taxon>Atta</taxon>
    </lineage>
</organism>
<keyword evidence="5" id="KW-0645">Protease</keyword>
<evidence type="ECO:0000256" key="4">
    <source>
        <dbReference type="ARBA" id="ARBA00022454"/>
    </source>
</evidence>
<keyword evidence="8 15" id="KW-0863">Zinc-finger</keyword>
<dbReference type="AlphaFoldDB" id="A0A158NQY1"/>
<dbReference type="FunCoup" id="A0A158NQY1">
    <property type="interactions" value="670"/>
</dbReference>
<feature type="domain" description="UBZ4-type" evidence="17">
    <location>
        <begin position="405"/>
        <end position="432"/>
    </location>
</feature>
<feature type="region of interest" description="Disordered" evidence="16">
    <location>
        <begin position="271"/>
        <end position="300"/>
    </location>
</feature>
<dbReference type="EnsemblMetazoa" id="XM_012204549.1">
    <property type="protein sequence ID" value="XP_012059939.1"/>
    <property type="gene ID" value="LOC105623149"/>
</dbReference>
<dbReference type="Pfam" id="PF10263">
    <property type="entry name" value="SprT-like"/>
    <property type="match status" value="1"/>
</dbReference>
<keyword evidence="9" id="KW-0378">Hydrolase</keyword>
<name>A0A158NQY1_ATTCE</name>
<keyword evidence="11" id="KW-0482">Metalloprotease</keyword>